<accession>A2EZ58</accession>
<keyword evidence="1" id="KW-0472">Membrane</keyword>
<feature type="transmembrane region" description="Helical" evidence="1">
    <location>
        <begin position="55"/>
        <end position="74"/>
    </location>
</feature>
<dbReference type="Proteomes" id="UP000001542">
    <property type="component" value="Unassembled WGS sequence"/>
</dbReference>
<dbReference type="EMBL" id="DS113548">
    <property type="protein sequence ID" value="EAY02046.1"/>
    <property type="molecule type" value="Genomic_DNA"/>
</dbReference>
<evidence type="ECO:0000313" key="2">
    <source>
        <dbReference type="EMBL" id="EAY02046.1"/>
    </source>
</evidence>
<feature type="transmembrane region" description="Helical" evidence="1">
    <location>
        <begin position="112"/>
        <end position="132"/>
    </location>
</feature>
<protein>
    <submittedName>
        <fullName evidence="2">Uncharacterized protein</fullName>
    </submittedName>
</protein>
<dbReference type="VEuPathDB" id="TrichDB:TVAG_383490"/>
<organism evidence="2 3">
    <name type="scientific">Trichomonas vaginalis (strain ATCC PRA-98 / G3)</name>
    <dbReference type="NCBI Taxonomy" id="412133"/>
    <lineage>
        <taxon>Eukaryota</taxon>
        <taxon>Metamonada</taxon>
        <taxon>Parabasalia</taxon>
        <taxon>Trichomonadida</taxon>
        <taxon>Trichomonadidae</taxon>
        <taxon>Trichomonas</taxon>
    </lineage>
</organism>
<sequence>MAESTASVGRSGSEIEAASVSRFEHLIDIPFSEKMIDSLIALFNYFDIYAPRMELLYTIITFLRFFQLIGGSFMAANLDSFAENTLAQKVVSVITVLFHVVPLEYRRGNEMIILGVVNGILLIMGIYLQVTAFSYKSTSKVPKASLLILSVYLAIGPFLLVPISAQYTGQLLSAYIQGTCHNMLQVWYLY</sequence>
<name>A2EZ58_TRIV3</name>
<dbReference type="InParanoid" id="A2EZ58"/>
<keyword evidence="1" id="KW-1133">Transmembrane helix</keyword>
<evidence type="ECO:0000313" key="3">
    <source>
        <dbReference type="Proteomes" id="UP000001542"/>
    </source>
</evidence>
<evidence type="ECO:0000256" key="1">
    <source>
        <dbReference type="SAM" id="Phobius"/>
    </source>
</evidence>
<dbReference type="AlphaFoldDB" id="A2EZ58"/>
<reference evidence="2" key="1">
    <citation type="submission" date="2006-10" db="EMBL/GenBank/DDBJ databases">
        <authorList>
            <person name="Amadeo P."/>
            <person name="Zhao Q."/>
            <person name="Wortman J."/>
            <person name="Fraser-Liggett C."/>
            <person name="Carlton J."/>
        </authorList>
    </citation>
    <scope>NUCLEOTIDE SEQUENCE</scope>
    <source>
        <strain evidence="2">G3</strain>
    </source>
</reference>
<dbReference type="KEGG" id="tva:4759877"/>
<dbReference type="VEuPathDB" id="TrichDB:TVAGG3_0458990"/>
<keyword evidence="3" id="KW-1185">Reference proteome</keyword>
<reference evidence="2" key="2">
    <citation type="journal article" date="2007" name="Science">
        <title>Draft genome sequence of the sexually transmitted pathogen Trichomonas vaginalis.</title>
        <authorList>
            <person name="Carlton J.M."/>
            <person name="Hirt R.P."/>
            <person name="Silva J.C."/>
            <person name="Delcher A.L."/>
            <person name="Schatz M."/>
            <person name="Zhao Q."/>
            <person name="Wortman J.R."/>
            <person name="Bidwell S.L."/>
            <person name="Alsmark U.C.M."/>
            <person name="Besteiro S."/>
            <person name="Sicheritz-Ponten T."/>
            <person name="Noel C.J."/>
            <person name="Dacks J.B."/>
            <person name="Foster P.G."/>
            <person name="Simillion C."/>
            <person name="Van de Peer Y."/>
            <person name="Miranda-Saavedra D."/>
            <person name="Barton G.J."/>
            <person name="Westrop G.D."/>
            <person name="Mueller S."/>
            <person name="Dessi D."/>
            <person name="Fiori P.L."/>
            <person name="Ren Q."/>
            <person name="Paulsen I."/>
            <person name="Zhang H."/>
            <person name="Bastida-Corcuera F.D."/>
            <person name="Simoes-Barbosa A."/>
            <person name="Brown M.T."/>
            <person name="Hayes R.D."/>
            <person name="Mukherjee M."/>
            <person name="Okumura C.Y."/>
            <person name="Schneider R."/>
            <person name="Smith A.J."/>
            <person name="Vanacova S."/>
            <person name="Villalvazo M."/>
            <person name="Haas B.J."/>
            <person name="Pertea M."/>
            <person name="Feldblyum T.V."/>
            <person name="Utterback T.R."/>
            <person name="Shu C.L."/>
            <person name="Osoegawa K."/>
            <person name="de Jong P.J."/>
            <person name="Hrdy I."/>
            <person name="Horvathova L."/>
            <person name="Zubacova Z."/>
            <person name="Dolezal P."/>
            <person name="Malik S.B."/>
            <person name="Logsdon J.M. Jr."/>
            <person name="Henze K."/>
            <person name="Gupta A."/>
            <person name="Wang C.C."/>
            <person name="Dunne R.L."/>
            <person name="Upcroft J.A."/>
            <person name="Upcroft P."/>
            <person name="White O."/>
            <person name="Salzberg S.L."/>
            <person name="Tang P."/>
            <person name="Chiu C.-H."/>
            <person name="Lee Y.-S."/>
            <person name="Embley T.M."/>
            <person name="Coombs G.H."/>
            <person name="Mottram J.C."/>
            <person name="Tachezy J."/>
            <person name="Fraser-Liggett C.M."/>
            <person name="Johnson P.J."/>
        </authorList>
    </citation>
    <scope>NUCLEOTIDE SEQUENCE [LARGE SCALE GENOMIC DNA]</scope>
    <source>
        <strain evidence="2">G3</strain>
    </source>
</reference>
<feature type="transmembrane region" description="Helical" evidence="1">
    <location>
        <begin position="144"/>
        <end position="163"/>
    </location>
</feature>
<dbReference type="RefSeq" id="XP_001330500.1">
    <property type="nucleotide sequence ID" value="XM_001330465.1"/>
</dbReference>
<gene>
    <name evidence="2" type="ORF">TVAG_383490</name>
</gene>
<dbReference type="OrthoDB" id="10633226at2759"/>
<proteinExistence type="predicted"/>
<keyword evidence="1" id="KW-0812">Transmembrane</keyword>